<comment type="caution">
    <text evidence="2">The sequence shown here is derived from an EMBL/GenBank/DDBJ whole genome shotgun (WGS) entry which is preliminary data.</text>
</comment>
<dbReference type="PANTHER" id="PTHR21310">
    <property type="entry name" value="AMINOGLYCOSIDE PHOSPHOTRANSFERASE-RELATED-RELATED"/>
    <property type="match status" value="1"/>
</dbReference>
<dbReference type="OMA" id="TEYMAVA"/>
<protein>
    <recommendedName>
        <fullName evidence="1">Aminoglycoside phosphotransferase domain-containing protein</fullName>
    </recommendedName>
</protein>
<dbReference type="PANTHER" id="PTHR21310:SF48">
    <property type="entry name" value="AMINOGLYCOSIDE PHOSPHOTRANSFERASE DOMAIN-CONTAINING PROTEIN"/>
    <property type="match status" value="1"/>
</dbReference>
<dbReference type="HOGENOM" id="CLU_021768_3_2_1"/>
<evidence type="ECO:0000313" key="3">
    <source>
        <dbReference type="Proteomes" id="UP000029665"/>
    </source>
</evidence>
<organism evidence="2 3">
    <name type="scientific">Pycnoporus cinnabarinus</name>
    <name type="common">Cinnabar-red polypore</name>
    <name type="synonym">Trametes cinnabarina</name>
    <dbReference type="NCBI Taxonomy" id="5643"/>
    <lineage>
        <taxon>Eukaryota</taxon>
        <taxon>Fungi</taxon>
        <taxon>Dikarya</taxon>
        <taxon>Basidiomycota</taxon>
        <taxon>Agaricomycotina</taxon>
        <taxon>Agaricomycetes</taxon>
        <taxon>Polyporales</taxon>
        <taxon>Polyporaceae</taxon>
        <taxon>Trametes</taxon>
    </lineage>
</organism>
<dbReference type="Proteomes" id="UP000029665">
    <property type="component" value="Unassembled WGS sequence"/>
</dbReference>
<accession>A0A060STE8</accession>
<dbReference type="InterPro" id="IPR011009">
    <property type="entry name" value="Kinase-like_dom_sf"/>
</dbReference>
<dbReference type="Gene3D" id="3.90.1200.10">
    <property type="match status" value="1"/>
</dbReference>
<evidence type="ECO:0000313" key="2">
    <source>
        <dbReference type="EMBL" id="CDO77675.1"/>
    </source>
</evidence>
<dbReference type="STRING" id="5643.A0A060STE8"/>
<keyword evidence="3" id="KW-1185">Reference proteome</keyword>
<dbReference type="Pfam" id="PF01636">
    <property type="entry name" value="APH"/>
    <property type="match status" value="1"/>
</dbReference>
<proteinExistence type="predicted"/>
<dbReference type="InterPro" id="IPR051678">
    <property type="entry name" value="AGP_Transferase"/>
</dbReference>
<dbReference type="EMBL" id="CCBP010000462">
    <property type="protein sequence ID" value="CDO77675.1"/>
    <property type="molecule type" value="Genomic_DNA"/>
</dbReference>
<reference evidence="2" key="1">
    <citation type="submission" date="2014-01" db="EMBL/GenBank/DDBJ databases">
        <title>The genome of the white-rot fungus Pycnoporus cinnabarinus: a basidiomycete model with a versatile arsenal for lignocellulosic biomass breakdown.</title>
        <authorList>
            <person name="Levasseur A."/>
            <person name="Lomascolo A."/>
            <person name="Ruiz-Duenas F.J."/>
            <person name="Uzan E."/>
            <person name="Piumi F."/>
            <person name="Kues U."/>
            <person name="Ram A.F.J."/>
            <person name="Murat C."/>
            <person name="Haon M."/>
            <person name="Benoit I."/>
            <person name="Arfi Y."/>
            <person name="Chevret D."/>
            <person name="Drula E."/>
            <person name="Kwon M.J."/>
            <person name="Gouret P."/>
            <person name="Lesage-Meessen L."/>
            <person name="Lombard V."/>
            <person name="Mariette J."/>
            <person name="Noirot C."/>
            <person name="Park J."/>
            <person name="Patyshakuliyeva A."/>
            <person name="Wieneger R.A.B."/>
            <person name="Wosten H.A.B."/>
            <person name="Martin F."/>
            <person name="Coutinho P.M."/>
            <person name="de Vries R."/>
            <person name="Martinez A.T."/>
            <person name="Klopp C."/>
            <person name="Pontarotti P."/>
            <person name="Henrissat B."/>
            <person name="Record E."/>
        </authorList>
    </citation>
    <scope>NUCLEOTIDE SEQUENCE [LARGE SCALE GENOMIC DNA]</scope>
    <source>
        <strain evidence="2">BRFM137</strain>
    </source>
</reference>
<dbReference type="SUPFAM" id="SSF56112">
    <property type="entry name" value="Protein kinase-like (PK-like)"/>
    <property type="match status" value="1"/>
</dbReference>
<dbReference type="OrthoDB" id="5404599at2759"/>
<name>A0A060STE8_PYCCI</name>
<sequence length="264" mass="30584">MIVRYLLRRAETRFKRFRLAPAVYRLTSRLVYKKSNVITASAEAEAMLFVAAPTSIPVPRLRFYWVEGDEGCLIMDYVEGEMLQRVWGNLTDAQRLNVMRPPCRLRLPPTGWIGSALGHAFMDFSMAGMDIPIGPFANERDFYDCRLSRYSVYSDIHPSIANRIENVRRRMPDDHPIVFTHGDINGRNVLVRVHGNGPDDVEITALLDWEQAGWRPVYWESRKWLVMAMSRLGWREFGKREIAGEYAREVDIDYELEEISVIAP</sequence>
<evidence type="ECO:0000259" key="1">
    <source>
        <dbReference type="Pfam" id="PF01636"/>
    </source>
</evidence>
<gene>
    <name evidence="2" type="ORF">BN946_scf184969.g26</name>
</gene>
<dbReference type="AlphaFoldDB" id="A0A060STE8"/>
<feature type="domain" description="Aminoglycoside phosphotransferase" evidence="1">
    <location>
        <begin position="164"/>
        <end position="220"/>
    </location>
</feature>
<dbReference type="InterPro" id="IPR002575">
    <property type="entry name" value="Aminoglycoside_PTrfase"/>
</dbReference>